<dbReference type="KEGG" id="ksn:43590986"/>
<sequence>MSEKYLGPSSTGSTSKGTAGSRTTHHSTTGTGTTCVSASDGCMQSIDCAHGKYLSADASEWNAENADFDKRIKDVEFITESSLRTYPLNTFREDNIRSLADVKRFIAIPDERTETMGRRTRQGRVQIVVRTNGAI</sequence>
<evidence type="ECO:0000256" key="1">
    <source>
        <dbReference type="SAM" id="MobiDB-lite"/>
    </source>
</evidence>
<proteinExistence type="predicted"/>
<dbReference type="Proteomes" id="UP000322225">
    <property type="component" value="Chromosome 10"/>
</dbReference>
<dbReference type="GeneID" id="43590986"/>
<dbReference type="EMBL" id="CP144060">
    <property type="protein sequence ID" value="WWD21386.1"/>
    <property type="molecule type" value="Genomic_DNA"/>
</dbReference>
<feature type="region of interest" description="Disordered" evidence="1">
    <location>
        <begin position="1"/>
        <end position="36"/>
    </location>
</feature>
<protein>
    <submittedName>
        <fullName evidence="2">Uncharacterized protein</fullName>
    </submittedName>
</protein>
<reference evidence="2" key="1">
    <citation type="submission" date="2017-08" db="EMBL/GenBank/DDBJ databases">
        <authorList>
            <person name="Cuomo C."/>
            <person name="Billmyre B."/>
            <person name="Heitman J."/>
        </authorList>
    </citation>
    <scope>NUCLEOTIDE SEQUENCE</scope>
    <source>
        <strain evidence="2">CBS 12478</strain>
    </source>
</reference>
<dbReference type="RefSeq" id="XP_031858875.1">
    <property type="nucleotide sequence ID" value="XM_032006823.1"/>
</dbReference>
<gene>
    <name evidence="2" type="ORF">CI109_105871</name>
</gene>
<evidence type="ECO:0000313" key="2">
    <source>
        <dbReference type="EMBL" id="WWD21386.1"/>
    </source>
</evidence>
<feature type="compositionally biased region" description="Low complexity" evidence="1">
    <location>
        <begin position="7"/>
        <end position="34"/>
    </location>
</feature>
<organism evidence="2 3">
    <name type="scientific">Kwoniella shandongensis</name>
    <dbReference type="NCBI Taxonomy" id="1734106"/>
    <lineage>
        <taxon>Eukaryota</taxon>
        <taxon>Fungi</taxon>
        <taxon>Dikarya</taxon>
        <taxon>Basidiomycota</taxon>
        <taxon>Agaricomycotina</taxon>
        <taxon>Tremellomycetes</taxon>
        <taxon>Tremellales</taxon>
        <taxon>Cryptococcaceae</taxon>
        <taxon>Kwoniella</taxon>
    </lineage>
</organism>
<accession>A0A5M6BT11</accession>
<keyword evidence="3" id="KW-1185">Reference proteome</keyword>
<reference evidence="2" key="2">
    <citation type="submission" date="2024-01" db="EMBL/GenBank/DDBJ databases">
        <title>Comparative genomics of Cryptococcus and Kwoniella reveals pathogenesis evolution and contrasting modes of karyotype evolution via chromosome fusion or intercentromeric recombination.</title>
        <authorList>
            <person name="Coelho M.A."/>
            <person name="David-Palma M."/>
            <person name="Shea T."/>
            <person name="Bowers K."/>
            <person name="McGinley-Smith S."/>
            <person name="Mohammad A.W."/>
            <person name="Gnirke A."/>
            <person name="Yurkov A.M."/>
            <person name="Nowrousian M."/>
            <person name="Sun S."/>
            <person name="Cuomo C.A."/>
            <person name="Heitman J."/>
        </authorList>
    </citation>
    <scope>NUCLEOTIDE SEQUENCE</scope>
    <source>
        <strain evidence="2">CBS 12478</strain>
    </source>
</reference>
<dbReference type="AlphaFoldDB" id="A0A5M6BT11"/>
<name>A0A5M6BT11_9TREE</name>
<evidence type="ECO:0000313" key="3">
    <source>
        <dbReference type="Proteomes" id="UP000322225"/>
    </source>
</evidence>